<dbReference type="RefSeq" id="WP_047833263.1">
    <property type="nucleotide sequence ID" value="NZ_QGQD01000047.1"/>
</dbReference>
<proteinExistence type="predicted"/>
<protein>
    <submittedName>
        <fullName evidence="2">ABC-type transport system involved in multi-copper enzyme maturation, permease component</fullName>
    </submittedName>
</protein>
<feature type="transmembrane region" description="Helical" evidence="1">
    <location>
        <begin position="163"/>
        <end position="187"/>
    </location>
</feature>
<feature type="transmembrane region" description="Helical" evidence="1">
    <location>
        <begin position="264"/>
        <end position="287"/>
    </location>
</feature>
<dbReference type="EMBL" id="QGQD01000047">
    <property type="protein sequence ID" value="TLD00781.1"/>
    <property type="molecule type" value="Genomic_DNA"/>
</dbReference>
<keyword evidence="3" id="KW-1185">Reference proteome</keyword>
<sequence>MTIFKMELFKIYSKKIIYFGLIGSLLFLAFYFWMSVLGSEYMYIDGKCYTRTAAIRENIKTAQEYAGPLTTEKVQDIIKRFGYTIEADQMDVDVKTGNTEQGYYENSINQYITENLTTKRFDREEKIRLVTEQDSPNIAKLMDGSHTFGYTDGWGNDFREMQMMVMVITSVLIIIAAAPVFSDEYALHTADILLITVHGRRKSAVSKILAALCFSSILYLAVTALVFSAFAAAYGISGFSVSADLVFPDLAFSKTNYGTVGDVLLQYVVTGLIASWVTTCITLYFSARHKQSFAALIWGLLMYLLPLIIYSIILSPLRPTRFIMLCSMIVKWFPIYLPANILTGGMPIERFLSYGCSFLLILGGSIFGVRKYMRYQAG</sequence>
<dbReference type="AlphaFoldDB" id="A0A4U8Q7C4"/>
<keyword evidence="1" id="KW-0472">Membrane</keyword>
<keyword evidence="1" id="KW-1133">Transmembrane helix</keyword>
<gene>
    <name evidence="2" type="ORF">DSM106044_02357</name>
</gene>
<comment type="caution">
    <text evidence="2">The sequence shown here is derived from an EMBL/GenBank/DDBJ whole genome shotgun (WGS) entry which is preliminary data.</text>
</comment>
<evidence type="ECO:0000313" key="3">
    <source>
        <dbReference type="Proteomes" id="UP000306509"/>
    </source>
</evidence>
<accession>A0A4U8Q7C4</accession>
<dbReference type="Proteomes" id="UP000306509">
    <property type="component" value="Unassembled WGS sequence"/>
</dbReference>
<organism evidence="2 3">
    <name type="scientific">Robinsoniella peoriensis</name>
    <dbReference type="NCBI Taxonomy" id="180332"/>
    <lineage>
        <taxon>Bacteria</taxon>
        <taxon>Bacillati</taxon>
        <taxon>Bacillota</taxon>
        <taxon>Clostridia</taxon>
        <taxon>Lachnospirales</taxon>
        <taxon>Lachnospiraceae</taxon>
        <taxon>Robinsoniella</taxon>
    </lineage>
</organism>
<dbReference type="PANTHER" id="PTHR37305">
    <property type="entry name" value="INTEGRAL MEMBRANE PROTEIN-RELATED"/>
    <property type="match status" value="1"/>
</dbReference>
<feature type="transmembrane region" description="Helical" evidence="1">
    <location>
        <begin position="351"/>
        <end position="369"/>
    </location>
</feature>
<evidence type="ECO:0000313" key="2">
    <source>
        <dbReference type="EMBL" id="TLD00781.1"/>
    </source>
</evidence>
<evidence type="ECO:0000256" key="1">
    <source>
        <dbReference type="SAM" id="Phobius"/>
    </source>
</evidence>
<dbReference type="PANTHER" id="PTHR37305:SF1">
    <property type="entry name" value="MEMBRANE PROTEIN"/>
    <property type="match status" value="1"/>
</dbReference>
<reference evidence="2 3" key="1">
    <citation type="journal article" date="2019" name="Anaerobe">
        <title>Detection of Robinsoniella peoriensis in multiple bone samples of a trauma patient.</title>
        <authorList>
            <person name="Schrottner P."/>
            <person name="Hartwich K."/>
            <person name="Bunk B."/>
            <person name="Schober I."/>
            <person name="Helbig S."/>
            <person name="Rudolph W.W."/>
            <person name="Gunzer F."/>
        </authorList>
    </citation>
    <scope>NUCLEOTIDE SEQUENCE [LARGE SCALE GENOMIC DNA]</scope>
    <source>
        <strain evidence="2 3">DSM 106044</strain>
    </source>
</reference>
<feature type="transmembrane region" description="Helical" evidence="1">
    <location>
        <begin position="293"/>
        <end position="315"/>
    </location>
</feature>
<keyword evidence="1" id="KW-0812">Transmembrane</keyword>
<name>A0A4U8Q7C4_9FIRM</name>
<feature type="transmembrane region" description="Helical" evidence="1">
    <location>
        <begin position="208"/>
        <end position="227"/>
    </location>
</feature>
<feature type="transmembrane region" description="Helical" evidence="1">
    <location>
        <begin position="16"/>
        <end position="34"/>
    </location>
</feature>
<dbReference type="STRING" id="180332.GCA_000797495_00051"/>